<dbReference type="CDD" id="cd15900">
    <property type="entry name" value="EFh_MICU"/>
    <property type="match status" value="1"/>
</dbReference>
<proteinExistence type="predicted"/>
<evidence type="ECO:0000313" key="11">
    <source>
        <dbReference type="EMBL" id="CAF0705944.1"/>
    </source>
</evidence>
<keyword evidence="3" id="KW-0677">Repeat</keyword>
<dbReference type="InterPro" id="IPR002048">
    <property type="entry name" value="EF_hand_dom"/>
</dbReference>
<keyword evidence="12" id="KW-1185">Reference proteome</keyword>
<dbReference type="PROSITE" id="PS00018">
    <property type="entry name" value="EF_HAND_1"/>
    <property type="match status" value="2"/>
</dbReference>
<keyword evidence="7" id="KW-0496">Mitochondrion</keyword>
<dbReference type="GO" id="GO:1990246">
    <property type="term" value="C:uniplex complex"/>
    <property type="evidence" value="ECO:0007669"/>
    <property type="project" value="TreeGrafter"/>
</dbReference>
<evidence type="ECO:0000256" key="7">
    <source>
        <dbReference type="ARBA" id="ARBA00023128"/>
    </source>
</evidence>
<evidence type="ECO:0000256" key="5">
    <source>
        <dbReference type="ARBA" id="ARBA00022837"/>
    </source>
</evidence>
<dbReference type="SUPFAM" id="SSF47473">
    <property type="entry name" value="EF-hand"/>
    <property type="match status" value="1"/>
</dbReference>
<dbReference type="InterPro" id="IPR018247">
    <property type="entry name" value="EF_Hand_1_Ca_BS"/>
</dbReference>
<dbReference type="Gene3D" id="1.10.238.10">
    <property type="entry name" value="EF-hand"/>
    <property type="match status" value="2"/>
</dbReference>
<keyword evidence="9" id="KW-0812">Transmembrane</keyword>
<accession>A0A813LW42</accession>
<evidence type="ECO:0000256" key="4">
    <source>
        <dbReference type="ARBA" id="ARBA00022792"/>
    </source>
</evidence>
<keyword evidence="5" id="KW-0106">Calcium</keyword>
<dbReference type="PANTHER" id="PTHR12294">
    <property type="entry name" value="EF HAND DOMAIN FAMILY A1,A2-RELATED"/>
    <property type="match status" value="1"/>
</dbReference>
<evidence type="ECO:0000256" key="9">
    <source>
        <dbReference type="SAM" id="Phobius"/>
    </source>
</evidence>
<evidence type="ECO:0000313" key="12">
    <source>
        <dbReference type="Proteomes" id="UP000663879"/>
    </source>
</evidence>
<evidence type="ECO:0000256" key="6">
    <source>
        <dbReference type="ARBA" id="ARBA00022946"/>
    </source>
</evidence>
<comment type="subcellular location">
    <subcellularLocation>
        <location evidence="1">Mitochondrion inner membrane</location>
    </subcellularLocation>
    <subcellularLocation>
        <location evidence="2">Mitochondrion intermembrane space</location>
    </subcellularLocation>
</comment>
<evidence type="ECO:0000256" key="8">
    <source>
        <dbReference type="ARBA" id="ARBA00023136"/>
    </source>
</evidence>
<dbReference type="AlphaFoldDB" id="A0A813LW42"/>
<evidence type="ECO:0000259" key="10">
    <source>
        <dbReference type="PROSITE" id="PS50222"/>
    </source>
</evidence>
<evidence type="ECO:0000256" key="1">
    <source>
        <dbReference type="ARBA" id="ARBA00004273"/>
    </source>
</evidence>
<feature type="domain" description="EF-hand" evidence="10">
    <location>
        <begin position="188"/>
        <end position="223"/>
    </location>
</feature>
<reference evidence="11" key="1">
    <citation type="submission" date="2021-02" db="EMBL/GenBank/DDBJ databases">
        <authorList>
            <person name="Nowell W R."/>
        </authorList>
    </citation>
    <scope>NUCLEOTIDE SEQUENCE</scope>
    <source>
        <strain evidence="11">Ploen Becks lab</strain>
    </source>
</reference>
<dbReference type="GO" id="GO:0051560">
    <property type="term" value="P:mitochondrial calcium ion homeostasis"/>
    <property type="evidence" value="ECO:0007669"/>
    <property type="project" value="TreeGrafter"/>
</dbReference>
<dbReference type="Proteomes" id="UP000663879">
    <property type="component" value="Unassembled WGS sequence"/>
</dbReference>
<comment type="caution">
    <text evidence="11">The sequence shown here is derived from an EMBL/GenBank/DDBJ whole genome shotgun (WGS) entry which is preliminary data.</text>
</comment>
<dbReference type="InterPro" id="IPR011992">
    <property type="entry name" value="EF-hand-dom_pair"/>
</dbReference>
<feature type="transmembrane region" description="Helical" evidence="9">
    <location>
        <begin position="32"/>
        <end position="50"/>
    </location>
</feature>
<dbReference type="GO" id="GO:0036444">
    <property type="term" value="P:calcium import into the mitochondrion"/>
    <property type="evidence" value="ECO:0007669"/>
    <property type="project" value="TreeGrafter"/>
</dbReference>
<name>A0A813LW42_9BILA</name>
<evidence type="ECO:0000256" key="2">
    <source>
        <dbReference type="ARBA" id="ARBA00004569"/>
    </source>
</evidence>
<sequence>MSFSKFGNAKILNALYNKNFTKILIGRNKGSLIFSVFLVGSGLVASSFYLDFYKKNEKENFDFNNYYDLTKNIFAGFLTPQVLLAKENESQPGQSIIITPRQKLFFQFASIEYDGIPYMTPQDFLESVTEDHPRPRIRRKILTKEQYKSFLKNTPARKYGSNRLFRNLEDKGLISYSEYLFLLCVITKPNSDFEIAFNMFDTDGNQRVDKKEFLVLEKVINNDLKLLKEDNMVAKIFQRDSEPKQVNKENGDDKSKMFGIFPKKILESLILAEPFINVDTTLLVHLFGEKGNGVLKFENFKKFMEDLQKEVLEIEFNEFSKGMNKISSIEFAEILLRYTDFNQEKRLKLIKKLQSKINAYSREISFEKFLQFSQFMMNLADFQLALKFHTYANKAISREELQRAVKISSGFTLDPQIVEVIFQVFDENGDGELSYREFISVLKGRLNRGLKSKKRHIYEFSTNKQSDLFNNASLYSQSDIFITNDQEPSFMKKFKSCLRKKMREKNYD</sequence>
<protein>
    <recommendedName>
        <fullName evidence="10">EF-hand domain-containing protein</fullName>
    </recommendedName>
</protein>
<keyword evidence="8 9" id="KW-0472">Membrane</keyword>
<keyword evidence="4" id="KW-0999">Mitochondrion inner membrane</keyword>
<dbReference type="PANTHER" id="PTHR12294:SF13">
    <property type="entry name" value="MITOCHONDRIAL CALCIUM UPTAKE 3, ISOFORM D"/>
    <property type="match status" value="1"/>
</dbReference>
<keyword evidence="6" id="KW-0809">Transit peptide</keyword>
<organism evidence="11 12">
    <name type="scientific">Brachionus calyciflorus</name>
    <dbReference type="NCBI Taxonomy" id="104777"/>
    <lineage>
        <taxon>Eukaryota</taxon>
        <taxon>Metazoa</taxon>
        <taxon>Spiralia</taxon>
        <taxon>Gnathifera</taxon>
        <taxon>Rotifera</taxon>
        <taxon>Eurotatoria</taxon>
        <taxon>Monogononta</taxon>
        <taxon>Pseudotrocha</taxon>
        <taxon>Ploima</taxon>
        <taxon>Brachionidae</taxon>
        <taxon>Brachionus</taxon>
    </lineage>
</organism>
<dbReference type="OrthoDB" id="5859791at2759"/>
<dbReference type="EMBL" id="CAJNOC010000014">
    <property type="protein sequence ID" value="CAF0705944.1"/>
    <property type="molecule type" value="Genomic_DNA"/>
</dbReference>
<dbReference type="InterPro" id="IPR039800">
    <property type="entry name" value="MICU1/2/3"/>
</dbReference>
<dbReference type="PROSITE" id="PS50222">
    <property type="entry name" value="EF_HAND_2"/>
    <property type="match status" value="2"/>
</dbReference>
<dbReference type="GO" id="GO:0005509">
    <property type="term" value="F:calcium ion binding"/>
    <property type="evidence" value="ECO:0007669"/>
    <property type="project" value="InterPro"/>
</dbReference>
<evidence type="ECO:0000256" key="3">
    <source>
        <dbReference type="ARBA" id="ARBA00022737"/>
    </source>
</evidence>
<feature type="domain" description="EF-hand" evidence="10">
    <location>
        <begin position="413"/>
        <end position="448"/>
    </location>
</feature>
<dbReference type="GO" id="GO:0005758">
    <property type="term" value="C:mitochondrial intermembrane space"/>
    <property type="evidence" value="ECO:0007669"/>
    <property type="project" value="UniProtKB-SubCell"/>
</dbReference>
<dbReference type="SMART" id="SM00054">
    <property type="entry name" value="EFh"/>
    <property type="match status" value="2"/>
</dbReference>
<dbReference type="Pfam" id="PF13499">
    <property type="entry name" value="EF-hand_7"/>
    <property type="match status" value="1"/>
</dbReference>
<keyword evidence="9" id="KW-1133">Transmembrane helix</keyword>
<gene>
    <name evidence="11" type="ORF">OXX778_LOCUS309</name>
</gene>